<evidence type="ECO:0000256" key="1">
    <source>
        <dbReference type="ARBA" id="ARBA00023015"/>
    </source>
</evidence>
<dbReference type="PROSITE" id="PS50977">
    <property type="entry name" value="HTH_TETR_2"/>
    <property type="match status" value="1"/>
</dbReference>
<proteinExistence type="predicted"/>
<feature type="DNA-binding region" description="H-T-H motif" evidence="4">
    <location>
        <begin position="28"/>
        <end position="47"/>
    </location>
</feature>
<protein>
    <submittedName>
        <fullName evidence="6">TetR family transcriptional regulator</fullName>
    </submittedName>
</protein>
<name>A0A2T6BFP8_9RHOB</name>
<dbReference type="SUPFAM" id="SSF48498">
    <property type="entry name" value="Tetracyclin repressor-like, C-terminal domain"/>
    <property type="match status" value="1"/>
</dbReference>
<evidence type="ECO:0000313" key="7">
    <source>
        <dbReference type="Proteomes" id="UP000243978"/>
    </source>
</evidence>
<keyword evidence="1" id="KW-0805">Transcription regulation</keyword>
<dbReference type="PANTHER" id="PTHR47506">
    <property type="entry name" value="TRANSCRIPTIONAL REGULATORY PROTEIN"/>
    <property type="match status" value="1"/>
</dbReference>
<dbReference type="Pfam" id="PF00440">
    <property type="entry name" value="TetR_N"/>
    <property type="match status" value="1"/>
</dbReference>
<evidence type="ECO:0000313" key="6">
    <source>
        <dbReference type="EMBL" id="PTX54877.1"/>
    </source>
</evidence>
<evidence type="ECO:0000259" key="5">
    <source>
        <dbReference type="PROSITE" id="PS50977"/>
    </source>
</evidence>
<comment type="caution">
    <text evidence="6">The sequence shown here is derived from an EMBL/GenBank/DDBJ whole genome shotgun (WGS) entry which is preliminary data.</text>
</comment>
<evidence type="ECO:0000256" key="4">
    <source>
        <dbReference type="PROSITE-ProRule" id="PRU00335"/>
    </source>
</evidence>
<keyword evidence="2 4" id="KW-0238">DNA-binding</keyword>
<dbReference type="InterPro" id="IPR001647">
    <property type="entry name" value="HTH_TetR"/>
</dbReference>
<dbReference type="EMBL" id="QBKS01000002">
    <property type="protein sequence ID" value="PTX54877.1"/>
    <property type="molecule type" value="Genomic_DNA"/>
</dbReference>
<dbReference type="InterPro" id="IPR054156">
    <property type="entry name" value="YxaF_TetR_C"/>
</dbReference>
<keyword evidence="7" id="KW-1185">Reference proteome</keyword>
<evidence type="ECO:0000256" key="2">
    <source>
        <dbReference type="ARBA" id="ARBA00023125"/>
    </source>
</evidence>
<gene>
    <name evidence="6" type="ORF">C8N43_3700</name>
</gene>
<dbReference type="SUPFAM" id="SSF46689">
    <property type="entry name" value="Homeodomain-like"/>
    <property type="match status" value="1"/>
</dbReference>
<evidence type="ECO:0000256" key="3">
    <source>
        <dbReference type="ARBA" id="ARBA00023163"/>
    </source>
</evidence>
<dbReference type="InterPro" id="IPR009057">
    <property type="entry name" value="Homeodomain-like_sf"/>
</dbReference>
<dbReference type="RefSeq" id="WP_107847166.1">
    <property type="nucleotide sequence ID" value="NZ_QBKS01000002.1"/>
</dbReference>
<dbReference type="AlphaFoldDB" id="A0A2T6BFP8"/>
<sequence length="194" mass="21183">MSQTLPTRERLVIQAALLFQQKGYHGVGMAEILEAADAPKGSLYHHFPKGKSDLALAAAHFASDQMLVILDAAFAEGDLAHGVTTFCYKIAKLFDINGKWIGCPVSATLFESPTNEEFKDTVRVIFSKWLDATCAHATAKRATQAQAKVLSETLWMLLQGAWTLSRVQGSSDPIKRVPALVLRASEVDLTRPEA</sequence>
<dbReference type="InterPro" id="IPR036271">
    <property type="entry name" value="Tet_transcr_reg_TetR-rel_C_sf"/>
</dbReference>
<organism evidence="6 7">
    <name type="scientific">Litoreibacter ponti</name>
    <dbReference type="NCBI Taxonomy" id="1510457"/>
    <lineage>
        <taxon>Bacteria</taxon>
        <taxon>Pseudomonadati</taxon>
        <taxon>Pseudomonadota</taxon>
        <taxon>Alphaproteobacteria</taxon>
        <taxon>Rhodobacterales</taxon>
        <taxon>Roseobacteraceae</taxon>
        <taxon>Litoreibacter</taxon>
    </lineage>
</organism>
<dbReference type="GO" id="GO:0003677">
    <property type="term" value="F:DNA binding"/>
    <property type="evidence" value="ECO:0007669"/>
    <property type="project" value="UniProtKB-UniRule"/>
</dbReference>
<dbReference type="Gene3D" id="1.10.357.10">
    <property type="entry name" value="Tetracycline Repressor, domain 2"/>
    <property type="match status" value="1"/>
</dbReference>
<accession>A0A2T6BFP8</accession>
<dbReference type="PANTHER" id="PTHR47506:SF3">
    <property type="entry name" value="HTH-TYPE TRANSCRIPTIONAL REGULATOR LMRA"/>
    <property type="match status" value="1"/>
</dbReference>
<reference evidence="6 7" key="1">
    <citation type="submission" date="2018-04" db="EMBL/GenBank/DDBJ databases">
        <title>Genomic Encyclopedia of Archaeal and Bacterial Type Strains, Phase II (KMG-II): from individual species to whole genera.</title>
        <authorList>
            <person name="Goeker M."/>
        </authorList>
    </citation>
    <scope>NUCLEOTIDE SEQUENCE [LARGE SCALE GENOMIC DNA]</scope>
    <source>
        <strain evidence="6 7">DSM 100977</strain>
    </source>
</reference>
<keyword evidence="3" id="KW-0804">Transcription</keyword>
<dbReference type="Pfam" id="PF21993">
    <property type="entry name" value="TetR_C_13_2"/>
    <property type="match status" value="1"/>
</dbReference>
<dbReference type="OrthoDB" id="9811084at2"/>
<feature type="domain" description="HTH tetR-type" evidence="5">
    <location>
        <begin position="5"/>
        <end position="65"/>
    </location>
</feature>
<dbReference type="Proteomes" id="UP000243978">
    <property type="component" value="Unassembled WGS sequence"/>
</dbReference>